<evidence type="ECO:0008006" key="4">
    <source>
        <dbReference type="Google" id="ProtNLM"/>
    </source>
</evidence>
<dbReference type="RefSeq" id="WP_305109479.1">
    <property type="nucleotide sequence ID" value="NZ_JAUTWS010000454.1"/>
</dbReference>
<feature type="compositionally biased region" description="Basic residues" evidence="1">
    <location>
        <begin position="19"/>
        <end position="30"/>
    </location>
</feature>
<evidence type="ECO:0000256" key="1">
    <source>
        <dbReference type="SAM" id="MobiDB-lite"/>
    </source>
</evidence>
<accession>A0ABT9EEN6</accession>
<gene>
    <name evidence="2" type="ORF">Q7A36_40770</name>
</gene>
<feature type="region of interest" description="Disordered" evidence="1">
    <location>
        <begin position="16"/>
        <end position="82"/>
    </location>
</feature>
<comment type="caution">
    <text evidence="2">The sequence shown here is derived from an EMBL/GenBank/DDBJ whole genome shotgun (WGS) entry which is preliminary data.</text>
</comment>
<evidence type="ECO:0000313" key="3">
    <source>
        <dbReference type="Proteomes" id="UP001243009"/>
    </source>
</evidence>
<proteinExistence type="predicted"/>
<dbReference type="Proteomes" id="UP001243009">
    <property type="component" value="Unassembled WGS sequence"/>
</dbReference>
<reference evidence="2 3" key="1">
    <citation type="submission" date="2023-08" db="EMBL/GenBank/DDBJ databases">
        <title>The draft genome sequence of Paracraurococcus sp. LOR1-02.</title>
        <authorList>
            <person name="Kingkaew E."/>
            <person name="Tanasupawat S."/>
        </authorList>
    </citation>
    <scope>NUCLEOTIDE SEQUENCE [LARGE SCALE GENOMIC DNA]</scope>
    <source>
        <strain evidence="2 3">LOR1-02</strain>
    </source>
</reference>
<sequence length="136" mass="15394">MQQMVLVEILAVPAEQSRGRHNPRAVKRKMSSFPTKGRAAPGARQPLHYPDHIRIVAPEGPGPEQTATPSSPPPLRPPAADRHAFWRDHVRAWRDSGLRRAAYAKAHGLAPRTFNHWIARLRQMFRRRPAVTPDRA</sequence>
<keyword evidence="3" id="KW-1185">Reference proteome</keyword>
<organism evidence="2 3">
    <name type="scientific">Paracraurococcus lichenis</name>
    <dbReference type="NCBI Taxonomy" id="3064888"/>
    <lineage>
        <taxon>Bacteria</taxon>
        <taxon>Pseudomonadati</taxon>
        <taxon>Pseudomonadota</taxon>
        <taxon>Alphaproteobacteria</taxon>
        <taxon>Acetobacterales</taxon>
        <taxon>Roseomonadaceae</taxon>
        <taxon>Paracraurococcus</taxon>
    </lineage>
</organism>
<dbReference type="EMBL" id="JAUTWS010000454">
    <property type="protein sequence ID" value="MDO9714673.1"/>
    <property type="molecule type" value="Genomic_DNA"/>
</dbReference>
<name>A0ABT9EEN6_9PROT</name>
<protein>
    <recommendedName>
        <fullName evidence="4">Helix-turn-helix domain-containing protein</fullName>
    </recommendedName>
</protein>
<dbReference type="NCBIfam" id="NF047593">
    <property type="entry name" value="IS66_ISAeme5_TnpA"/>
    <property type="match status" value="1"/>
</dbReference>
<evidence type="ECO:0000313" key="2">
    <source>
        <dbReference type="EMBL" id="MDO9714673.1"/>
    </source>
</evidence>